<dbReference type="Proteomes" id="UP001327560">
    <property type="component" value="Chromosome 4"/>
</dbReference>
<accession>A0AAQ3QA33</accession>
<evidence type="ECO:0000313" key="2">
    <source>
        <dbReference type="Proteomes" id="UP001327560"/>
    </source>
</evidence>
<evidence type="ECO:0000313" key="1">
    <source>
        <dbReference type="EMBL" id="WOL05031.1"/>
    </source>
</evidence>
<dbReference type="AlphaFoldDB" id="A0AAQ3QA33"/>
<reference evidence="1 2" key="1">
    <citation type="submission" date="2023-10" db="EMBL/GenBank/DDBJ databases">
        <title>Chromosome-scale genome assembly provides insights into flower coloration mechanisms of Canna indica.</title>
        <authorList>
            <person name="Li C."/>
        </authorList>
    </citation>
    <scope>NUCLEOTIDE SEQUENCE [LARGE SCALE GENOMIC DNA]</scope>
    <source>
        <tissue evidence="1">Flower</tissue>
    </source>
</reference>
<name>A0AAQ3QA33_9LILI</name>
<keyword evidence="2" id="KW-1185">Reference proteome</keyword>
<sequence length="78" mass="8556">MASENAREEVAESAVTIKLRVENCSSSIDSVIAAFRCLKKMELKAAAVSIGFFGRLEVISTEREGKEEVEKATKTTFL</sequence>
<protein>
    <submittedName>
        <fullName evidence="1">Transcription factor bHLH148-like</fullName>
    </submittedName>
</protein>
<organism evidence="1 2">
    <name type="scientific">Canna indica</name>
    <name type="common">Indian-shot</name>
    <dbReference type="NCBI Taxonomy" id="4628"/>
    <lineage>
        <taxon>Eukaryota</taxon>
        <taxon>Viridiplantae</taxon>
        <taxon>Streptophyta</taxon>
        <taxon>Embryophyta</taxon>
        <taxon>Tracheophyta</taxon>
        <taxon>Spermatophyta</taxon>
        <taxon>Magnoliopsida</taxon>
        <taxon>Liliopsida</taxon>
        <taxon>Zingiberales</taxon>
        <taxon>Cannaceae</taxon>
        <taxon>Canna</taxon>
    </lineage>
</organism>
<dbReference type="EMBL" id="CP136893">
    <property type="protein sequence ID" value="WOL05031.1"/>
    <property type="molecule type" value="Genomic_DNA"/>
</dbReference>
<gene>
    <name evidence="1" type="ORF">Cni_G13754</name>
</gene>
<proteinExistence type="predicted"/>